<dbReference type="Pfam" id="PF00535">
    <property type="entry name" value="Glycos_transf_2"/>
    <property type="match status" value="1"/>
</dbReference>
<dbReference type="Proteomes" id="UP000028782">
    <property type="component" value="Chromosome"/>
</dbReference>
<reference evidence="2 3" key="1">
    <citation type="journal article" date="2014" name="Genome Announc.">
        <title>Complete Genome Sequence of Polychlorinated Biphenyl Degrader Comamonas testosteroni TK102 (NBRC 109938).</title>
        <authorList>
            <person name="Fukuda K."/>
            <person name="Hosoyama A."/>
            <person name="Tsuchikane K."/>
            <person name="Ohji S."/>
            <person name="Yamazoe A."/>
            <person name="Fujita N."/>
            <person name="Shintani M."/>
            <person name="Kimbara K."/>
        </authorList>
    </citation>
    <scope>NUCLEOTIDE SEQUENCE [LARGE SCALE GENOMIC DNA]</scope>
    <source>
        <strain evidence="2">TK102</strain>
    </source>
</reference>
<evidence type="ECO:0000313" key="2">
    <source>
        <dbReference type="EMBL" id="AIJ49096.1"/>
    </source>
</evidence>
<dbReference type="HOGENOM" id="CLU_025996_0_4_4"/>
<dbReference type="InterPro" id="IPR029044">
    <property type="entry name" value="Nucleotide-diphossugar_trans"/>
</dbReference>
<name>A0A076PWM0_COMTE</name>
<evidence type="ECO:0000313" key="3">
    <source>
        <dbReference type="Proteomes" id="UP000028782"/>
    </source>
</evidence>
<accession>A0A076PWM0</accession>
<feature type="domain" description="Glycosyltransferase 2-like" evidence="1">
    <location>
        <begin position="6"/>
        <end position="179"/>
    </location>
</feature>
<dbReference type="RefSeq" id="WP_051962254.1">
    <property type="nucleotide sequence ID" value="NZ_CP006704.1"/>
</dbReference>
<dbReference type="SUPFAM" id="SSF53448">
    <property type="entry name" value="Nucleotide-diphospho-sugar transferases"/>
    <property type="match status" value="1"/>
</dbReference>
<dbReference type="InterPro" id="IPR001173">
    <property type="entry name" value="Glyco_trans_2-like"/>
</dbReference>
<evidence type="ECO:0000259" key="1">
    <source>
        <dbReference type="Pfam" id="PF00535"/>
    </source>
</evidence>
<protein>
    <recommendedName>
        <fullName evidence="1">Glycosyltransferase 2-like domain-containing protein</fullName>
    </recommendedName>
</protein>
<dbReference type="KEGG" id="ctes:O987_25120"/>
<proteinExistence type="predicted"/>
<dbReference type="EMBL" id="CP006704">
    <property type="protein sequence ID" value="AIJ49096.1"/>
    <property type="molecule type" value="Genomic_DNA"/>
</dbReference>
<dbReference type="PANTHER" id="PTHR22916:SF3">
    <property type="entry name" value="UDP-GLCNAC:BETAGAL BETA-1,3-N-ACETYLGLUCOSAMINYLTRANSFERASE-LIKE PROTEIN 1"/>
    <property type="match status" value="1"/>
</dbReference>
<sequence length="310" mass="35969">MIPSITVAVIAFNSEKTIEETLNSIAAQNFPLEKVELIISDDHSTDGTLDIVLKWAKAHKDLFSEFIVIESSMNHGVSANFNRAAKKATGDWFKVIAADDLLKEDCLSRNIAFIKANPDAKIVFSGMLKFSGSIENSVELPFDADFFARNAKNQNEILKDGCHIYAPTSFIKRESLRDVGYADERFPMLEDYPLWYKLTKNGEKLYAYKEPTVYYRAGDSLSQQSDRIGSISYISSLYSFQRTCIWPDLSTRDFLKKWDDFILYKEKFIGIKFFRNKRETPYKIFRGVLFIFRPHRIYTYLSRFLRKEYV</sequence>
<dbReference type="Gene3D" id="3.90.550.10">
    <property type="entry name" value="Spore Coat Polysaccharide Biosynthesis Protein SpsA, Chain A"/>
    <property type="match status" value="1"/>
</dbReference>
<dbReference type="AlphaFoldDB" id="A0A076PWM0"/>
<dbReference type="GO" id="GO:0016758">
    <property type="term" value="F:hexosyltransferase activity"/>
    <property type="evidence" value="ECO:0007669"/>
    <property type="project" value="UniProtKB-ARBA"/>
</dbReference>
<organism evidence="2 3">
    <name type="scientific">Comamonas testosteroni TK102</name>
    <dbReference type="NCBI Taxonomy" id="1392005"/>
    <lineage>
        <taxon>Bacteria</taxon>
        <taxon>Pseudomonadati</taxon>
        <taxon>Pseudomonadota</taxon>
        <taxon>Betaproteobacteria</taxon>
        <taxon>Burkholderiales</taxon>
        <taxon>Comamonadaceae</taxon>
        <taxon>Comamonas</taxon>
    </lineage>
</organism>
<dbReference type="PANTHER" id="PTHR22916">
    <property type="entry name" value="GLYCOSYLTRANSFERASE"/>
    <property type="match status" value="1"/>
</dbReference>
<gene>
    <name evidence="2" type="ORF">O987_25120</name>
</gene>